<reference evidence="1" key="1">
    <citation type="journal article" date="2022" name="Clin. Infect. Dis.">
        <title>Association between Clostridium innocuum and antibiotic-associated diarrhea in adults and children: A cross-sectional study and comparative genomics analysis.</title>
        <authorList>
            <person name="Cherny K.E."/>
            <person name="Muscat E.B."/>
            <person name="Balaji A."/>
            <person name="Mukherjee J."/>
            <person name="Ozer E.A."/>
            <person name="Angarone M.P."/>
            <person name="Hauser A.R."/>
            <person name="Sichel J.S."/>
            <person name="Amponsah E."/>
            <person name="Kociolek L.K."/>
        </authorList>
    </citation>
    <scope>NUCLEOTIDE SEQUENCE</scope>
    <source>
        <strain evidence="1">NU1-AC-029v</strain>
    </source>
</reference>
<dbReference type="AlphaFoldDB" id="A0AAP2XU84"/>
<dbReference type="RefSeq" id="WP_008816945.1">
    <property type="nucleotide sequence ID" value="NZ_AP025565.1"/>
</dbReference>
<evidence type="ECO:0000313" key="1">
    <source>
        <dbReference type="EMBL" id="MCR0235302.1"/>
    </source>
</evidence>
<dbReference type="Proteomes" id="UP001203972">
    <property type="component" value="Unassembled WGS sequence"/>
</dbReference>
<proteinExistence type="predicted"/>
<protein>
    <submittedName>
        <fullName evidence="1">Uncharacterized protein</fullName>
    </submittedName>
</protein>
<organism evidence="1 2">
    <name type="scientific">Clostridium innocuum</name>
    <dbReference type="NCBI Taxonomy" id="1522"/>
    <lineage>
        <taxon>Bacteria</taxon>
        <taxon>Bacillati</taxon>
        <taxon>Bacillota</taxon>
        <taxon>Clostridia</taxon>
        <taxon>Eubacteriales</taxon>
        <taxon>Clostridiaceae</taxon>
        <taxon>Clostridium</taxon>
    </lineage>
</organism>
<sequence>MKNDYEYLYGKMLDEFSELVKCLMFVSFAAGTDDNVALTEVAPLLQNLSKDLTECYNHFVEAASIIFMKDDYQKLNYFSNSLSNEILRELHSLNEMDESKKNKE</sequence>
<gene>
    <name evidence="1" type="ORF">MKC95_21270</name>
</gene>
<evidence type="ECO:0000313" key="2">
    <source>
        <dbReference type="Proteomes" id="UP001203972"/>
    </source>
</evidence>
<dbReference type="EMBL" id="JAKTMA010000059">
    <property type="protein sequence ID" value="MCR0235302.1"/>
    <property type="molecule type" value="Genomic_DNA"/>
</dbReference>
<accession>A0AAP2XU84</accession>
<comment type="caution">
    <text evidence="1">The sequence shown here is derived from an EMBL/GenBank/DDBJ whole genome shotgun (WGS) entry which is preliminary data.</text>
</comment>
<name>A0AAP2XU84_CLOIN</name>